<keyword evidence="3" id="KW-1185">Reference proteome</keyword>
<protein>
    <submittedName>
        <fullName evidence="2">Uncharacterized protein</fullName>
    </submittedName>
</protein>
<organism evidence="2 3">
    <name type="scientific">Rhodococcus tibetensis</name>
    <dbReference type="NCBI Taxonomy" id="2965064"/>
    <lineage>
        <taxon>Bacteria</taxon>
        <taxon>Bacillati</taxon>
        <taxon>Actinomycetota</taxon>
        <taxon>Actinomycetes</taxon>
        <taxon>Mycobacteriales</taxon>
        <taxon>Nocardiaceae</taxon>
        <taxon>Rhodococcus</taxon>
    </lineage>
</organism>
<name>A0ABT1QFI5_9NOCA</name>
<evidence type="ECO:0000256" key="1">
    <source>
        <dbReference type="SAM" id="MobiDB-lite"/>
    </source>
</evidence>
<evidence type="ECO:0000313" key="3">
    <source>
        <dbReference type="Proteomes" id="UP001524501"/>
    </source>
</evidence>
<gene>
    <name evidence="2" type="ORF">NOF53_11885</name>
</gene>
<feature type="compositionally biased region" description="Pro residues" evidence="1">
    <location>
        <begin position="1"/>
        <end position="11"/>
    </location>
</feature>
<accession>A0ABT1QFI5</accession>
<dbReference type="EMBL" id="JANFQF010000008">
    <property type="protein sequence ID" value="MCQ4119862.1"/>
    <property type="molecule type" value="Genomic_DNA"/>
</dbReference>
<dbReference type="Proteomes" id="UP001524501">
    <property type="component" value="Unassembled WGS sequence"/>
</dbReference>
<dbReference type="RefSeq" id="WP_255968413.1">
    <property type="nucleotide sequence ID" value="NZ_JANFQF010000008.1"/>
</dbReference>
<evidence type="ECO:0000313" key="2">
    <source>
        <dbReference type="EMBL" id="MCQ4119862.1"/>
    </source>
</evidence>
<feature type="region of interest" description="Disordered" evidence="1">
    <location>
        <begin position="1"/>
        <end position="30"/>
    </location>
</feature>
<reference evidence="2 3" key="1">
    <citation type="submission" date="2022-07" db="EMBL/GenBank/DDBJ databases">
        <title>Degradation activity of malathion, p-nitrophenol and potential low-temperature adaptation strategy of Rhodococcus sp. FXJ9.536.</title>
        <authorList>
            <person name="Huang J."/>
            <person name="Huang Y."/>
        </authorList>
    </citation>
    <scope>NUCLEOTIDE SEQUENCE [LARGE SCALE GENOMIC DNA]</scope>
    <source>
        <strain evidence="2 3">FXJ9.536</strain>
    </source>
</reference>
<comment type="caution">
    <text evidence="2">The sequence shown here is derived from an EMBL/GenBank/DDBJ whole genome shotgun (WGS) entry which is preliminary data.</text>
</comment>
<sequence length="86" mass="9616">MNPLRTPPPAPTRVRVAREHPIPGTDRTSTEIIPCHTMYGGHDGETHWWAIRTVTDEWIRPTDTITHDPMPLDYALSGYTTPAVAA</sequence>
<proteinExistence type="predicted"/>